<evidence type="ECO:0000313" key="7">
    <source>
        <dbReference type="Proteomes" id="UP000593890"/>
    </source>
</evidence>
<dbReference type="Proteomes" id="UP000593890">
    <property type="component" value="Chromosome"/>
</dbReference>
<keyword evidence="1 2" id="KW-0663">Pyridoxal phosphate</keyword>
<dbReference type="KEGG" id="sman:C12CBH8_17100"/>
<reference evidence="7" key="1">
    <citation type="submission" date="2020-07" db="EMBL/GenBank/DDBJ databases">
        <title>Complete genome sequencing of Clostridia bacterium strain 12CBH8.</title>
        <authorList>
            <person name="Sakamoto M."/>
            <person name="Murakami T."/>
            <person name="Mori H."/>
        </authorList>
    </citation>
    <scope>NUCLEOTIDE SEQUENCE [LARGE SCALE GENOMIC DNA]</scope>
    <source>
        <strain evidence="7">12CBH8</strain>
    </source>
</reference>
<proteinExistence type="inferred from homology"/>
<evidence type="ECO:0000256" key="3">
    <source>
        <dbReference type="PIRSR" id="PIRSR004848-1"/>
    </source>
</evidence>
<feature type="domain" description="Alanine racemase N-terminal" evidence="5">
    <location>
        <begin position="45"/>
        <end position="243"/>
    </location>
</feature>
<dbReference type="Pfam" id="PF01168">
    <property type="entry name" value="Ala_racemase_N"/>
    <property type="match status" value="1"/>
</dbReference>
<evidence type="ECO:0000256" key="2">
    <source>
        <dbReference type="HAMAP-Rule" id="MF_02087"/>
    </source>
</evidence>
<dbReference type="SUPFAM" id="SSF51419">
    <property type="entry name" value="PLP-binding barrel"/>
    <property type="match status" value="1"/>
</dbReference>
<dbReference type="InterPro" id="IPR029066">
    <property type="entry name" value="PLP-binding_barrel"/>
</dbReference>
<protein>
    <recommendedName>
        <fullName evidence="2">Pyridoxal phosphate homeostasis protein</fullName>
        <shortName evidence="2">PLP homeostasis protein</shortName>
    </recommendedName>
</protein>
<evidence type="ECO:0000256" key="4">
    <source>
        <dbReference type="RuleBase" id="RU004514"/>
    </source>
</evidence>
<dbReference type="InterPro" id="IPR011078">
    <property type="entry name" value="PyrdxlP_homeostasis"/>
</dbReference>
<keyword evidence="7" id="KW-1185">Reference proteome</keyword>
<dbReference type="InterPro" id="IPR001608">
    <property type="entry name" value="Ala_racemase_N"/>
</dbReference>
<dbReference type="RefSeq" id="WP_090264518.1">
    <property type="nucleotide sequence ID" value="NZ_AP023321.1"/>
</dbReference>
<comment type="similarity">
    <text evidence="2 4">Belongs to the pyridoxal phosphate-binding protein YggS/PROSC family.</text>
</comment>
<dbReference type="GO" id="GO:0030170">
    <property type="term" value="F:pyridoxal phosphate binding"/>
    <property type="evidence" value="ECO:0007669"/>
    <property type="project" value="UniProtKB-UniRule"/>
</dbReference>
<feature type="modified residue" description="N6-(pyridoxal phosphate)lysine" evidence="2 3">
    <location>
        <position position="50"/>
    </location>
</feature>
<organism evidence="6 7">
    <name type="scientific">Solibaculum mannosilyticum</name>
    <dbReference type="NCBI Taxonomy" id="2780922"/>
    <lineage>
        <taxon>Bacteria</taxon>
        <taxon>Bacillati</taxon>
        <taxon>Bacillota</taxon>
        <taxon>Clostridia</taxon>
        <taxon>Eubacteriales</taxon>
        <taxon>Oscillospiraceae</taxon>
        <taxon>Solibaculum</taxon>
    </lineage>
</organism>
<gene>
    <name evidence="6" type="ORF">C12CBH8_17100</name>
</gene>
<dbReference type="AlphaFoldDB" id="A0A7I8D2L1"/>
<comment type="cofactor">
    <cofactor evidence="3">
        <name>pyridoxal 5'-phosphate</name>
        <dbReference type="ChEBI" id="CHEBI:597326"/>
    </cofactor>
</comment>
<dbReference type="CDD" id="cd00635">
    <property type="entry name" value="PLPDE_III_YBL036c_like"/>
    <property type="match status" value="1"/>
</dbReference>
<dbReference type="Gene3D" id="3.20.20.10">
    <property type="entry name" value="Alanine racemase"/>
    <property type="match status" value="1"/>
</dbReference>
<dbReference type="EMBL" id="AP023321">
    <property type="protein sequence ID" value="BCI61071.1"/>
    <property type="molecule type" value="Genomic_DNA"/>
</dbReference>
<dbReference type="PANTHER" id="PTHR10146">
    <property type="entry name" value="PROLINE SYNTHETASE CO-TRANSCRIBED BACTERIAL HOMOLOG PROTEIN"/>
    <property type="match status" value="1"/>
</dbReference>
<dbReference type="HAMAP" id="MF_02087">
    <property type="entry name" value="PLP_homeostasis"/>
    <property type="match status" value="1"/>
</dbReference>
<name>A0A7I8D2L1_9FIRM</name>
<dbReference type="NCBIfam" id="TIGR00044">
    <property type="entry name" value="YggS family pyridoxal phosphate-dependent enzyme"/>
    <property type="match status" value="1"/>
</dbReference>
<evidence type="ECO:0000259" key="5">
    <source>
        <dbReference type="Pfam" id="PF01168"/>
    </source>
</evidence>
<dbReference type="PIRSF" id="PIRSF004848">
    <property type="entry name" value="YBL036c_PLPDEIII"/>
    <property type="match status" value="1"/>
</dbReference>
<comment type="function">
    <text evidence="2">Pyridoxal 5'-phosphate (PLP)-binding protein, which is involved in PLP homeostasis.</text>
</comment>
<evidence type="ECO:0000256" key="1">
    <source>
        <dbReference type="ARBA" id="ARBA00022898"/>
    </source>
</evidence>
<evidence type="ECO:0000313" key="6">
    <source>
        <dbReference type="EMBL" id="BCI61071.1"/>
    </source>
</evidence>
<dbReference type="PANTHER" id="PTHR10146:SF14">
    <property type="entry name" value="PYRIDOXAL PHOSPHATE HOMEOSTASIS PROTEIN"/>
    <property type="match status" value="1"/>
</dbReference>
<sequence length="245" mass="27485">MMEKWLPDSDTDPRLKMVEENLKEIRFHMGEAAVRSGRRPEDITLLAVTKTVAPDLINHAIECGVDKIGENRVQEFLSKKPDLHLDSVGVHLIGALQTNKVRKIVGEVEMIQSVDRIHLAREISRISEEKGLVTHCLVEVNIGEEQSKSGIPRDEAMELVEQIAELPGIQVEGLMSIPPICETSAQVRQYFSNMHQLFLDIKAKKLDNVCMKYLSMGMSGDYQEAILEGSNLIRPGTALFGLRKK</sequence>
<accession>A0A7I8D2L1</accession>